<proteinExistence type="predicted"/>
<dbReference type="Proteomes" id="UP000637239">
    <property type="component" value="Chromosome 4"/>
</dbReference>
<gene>
    <name evidence="1" type="ORF">ACHE_40129S</name>
</gene>
<protein>
    <recommendedName>
        <fullName evidence="3">HNH nuclease domain-containing protein</fullName>
    </recommendedName>
</protein>
<sequence>MESIITGEGDFVEVAHVFPFCLNQWPSNKLESIMWERLRMFWDKAKANDWQRKLTGDRGTEICENHVPLQERACVLGWARFSLKPIETAEDGSSLIVQFH</sequence>
<dbReference type="GeneID" id="66981924"/>
<dbReference type="EMBL" id="AP024419">
    <property type="protein sequence ID" value="BCR87565.1"/>
    <property type="molecule type" value="Genomic_DNA"/>
</dbReference>
<dbReference type="AlphaFoldDB" id="A0A7R7VN03"/>
<organism evidence="1 2">
    <name type="scientific">Aspergillus chevalieri</name>
    <name type="common">Eurotium chevalieri</name>
    <dbReference type="NCBI Taxonomy" id="182096"/>
    <lineage>
        <taxon>Eukaryota</taxon>
        <taxon>Fungi</taxon>
        <taxon>Dikarya</taxon>
        <taxon>Ascomycota</taxon>
        <taxon>Pezizomycotina</taxon>
        <taxon>Eurotiomycetes</taxon>
        <taxon>Eurotiomycetidae</taxon>
        <taxon>Eurotiales</taxon>
        <taxon>Aspergillaceae</taxon>
        <taxon>Aspergillus</taxon>
        <taxon>Aspergillus subgen. Aspergillus</taxon>
    </lineage>
</organism>
<dbReference type="RefSeq" id="XP_043136087.1">
    <property type="nucleotide sequence ID" value="XM_043278293.1"/>
</dbReference>
<evidence type="ECO:0000313" key="1">
    <source>
        <dbReference type="EMBL" id="BCR87565.1"/>
    </source>
</evidence>
<reference evidence="1" key="2">
    <citation type="submission" date="2021-02" db="EMBL/GenBank/DDBJ databases">
        <title>Aspergillus chevalieri M1 genome sequence.</title>
        <authorList>
            <person name="Kadooka C."/>
            <person name="Mori K."/>
            <person name="Futagami T."/>
        </authorList>
    </citation>
    <scope>NUCLEOTIDE SEQUENCE</scope>
    <source>
        <strain evidence="1">M1</strain>
    </source>
</reference>
<name>A0A7R7VN03_ASPCH</name>
<evidence type="ECO:0008006" key="3">
    <source>
        <dbReference type="Google" id="ProtNLM"/>
    </source>
</evidence>
<reference evidence="1" key="1">
    <citation type="submission" date="2021-01" db="EMBL/GenBank/DDBJ databases">
        <authorList>
            <consortium name="Aspergillus chevalieri M1 genome sequencing consortium"/>
            <person name="Kazuki M."/>
            <person name="Futagami T."/>
        </authorList>
    </citation>
    <scope>NUCLEOTIDE SEQUENCE</scope>
    <source>
        <strain evidence="1">M1</strain>
    </source>
</reference>
<dbReference type="KEGG" id="ache:ACHE_40129S"/>
<accession>A0A7R7VN03</accession>
<evidence type="ECO:0000313" key="2">
    <source>
        <dbReference type="Proteomes" id="UP000637239"/>
    </source>
</evidence>
<keyword evidence="2" id="KW-1185">Reference proteome</keyword>